<dbReference type="SUPFAM" id="SSF50156">
    <property type="entry name" value="PDZ domain-like"/>
    <property type="match status" value="1"/>
</dbReference>
<dbReference type="WBParaSite" id="SSLN_0000093001-mRNA-1">
    <property type="protein sequence ID" value="SSLN_0000093001-mRNA-1"/>
    <property type="gene ID" value="SSLN_0000093001"/>
</dbReference>
<name>A0A183S9J4_SCHSO</name>
<evidence type="ECO:0000313" key="3">
    <source>
        <dbReference type="WBParaSite" id="SSLN_0000093001-mRNA-1"/>
    </source>
</evidence>
<accession>A0A183S9J4</accession>
<proteinExistence type="predicted"/>
<dbReference type="InterPro" id="IPR036034">
    <property type="entry name" value="PDZ_sf"/>
</dbReference>
<dbReference type="EMBL" id="UYSU01000973">
    <property type="protein sequence ID" value="VDL86431.1"/>
    <property type="molecule type" value="Genomic_DNA"/>
</dbReference>
<evidence type="ECO:0000313" key="1">
    <source>
        <dbReference type="EMBL" id="VDL86431.1"/>
    </source>
</evidence>
<keyword evidence="2" id="KW-1185">Reference proteome</keyword>
<evidence type="ECO:0000313" key="2">
    <source>
        <dbReference type="Proteomes" id="UP000275846"/>
    </source>
</evidence>
<sequence>MEGRGYLGKMTLTSPKDDVDKLCLRSYNNCIYVFSFEDNLPGGLRFGDQLLRIKDECVTGLPTEKVIEYCKQLSGTCEVCARPG</sequence>
<reference evidence="3" key="1">
    <citation type="submission" date="2016-06" db="UniProtKB">
        <authorList>
            <consortium name="WormBaseParasite"/>
        </authorList>
    </citation>
    <scope>IDENTIFICATION</scope>
</reference>
<reference evidence="1 2" key="2">
    <citation type="submission" date="2018-11" db="EMBL/GenBank/DDBJ databases">
        <authorList>
            <consortium name="Pathogen Informatics"/>
        </authorList>
    </citation>
    <scope>NUCLEOTIDE SEQUENCE [LARGE SCALE GENOMIC DNA]</scope>
    <source>
        <strain evidence="1 2">NST_G2</strain>
    </source>
</reference>
<dbReference type="AlphaFoldDB" id="A0A183S9J4"/>
<protein>
    <submittedName>
        <fullName evidence="3">PDZ domain-containing protein</fullName>
    </submittedName>
</protein>
<dbReference type="OrthoDB" id="10007415at2759"/>
<gene>
    <name evidence="1" type="ORF">SSLN_LOCUS892</name>
</gene>
<organism evidence="3">
    <name type="scientific">Schistocephalus solidus</name>
    <name type="common">Tapeworm</name>
    <dbReference type="NCBI Taxonomy" id="70667"/>
    <lineage>
        <taxon>Eukaryota</taxon>
        <taxon>Metazoa</taxon>
        <taxon>Spiralia</taxon>
        <taxon>Lophotrochozoa</taxon>
        <taxon>Platyhelminthes</taxon>
        <taxon>Cestoda</taxon>
        <taxon>Eucestoda</taxon>
        <taxon>Diphyllobothriidea</taxon>
        <taxon>Diphyllobothriidae</taxon>
        <taxon>Schistocephalus</taxon>
    </lineage>
</organism>
<dbReference type="Proteomes" id="UP000275846">
    <property type="component" value="Unassembled WGS sequence"/>
</dbReference>